<dbReference type="Pfam" id="PF00005">
    <property type="entry name" value="ABC_tran"/>
    <property type="match status" value="1"/>
</dbReference>
<evidence type="ECO:0000256" key="2">
    <source>
        <dbReference type="ARBA" id="ARBA00022840"/>
    </source>
</evidence>
<name>A0A4Y5YT33_9MICO</name>
<evidence type="ECO:0000256" key="1">
    <source>
        <dbReference type="ARBA" id="ARBA00022741"/>
    </source>
</evidence>
<organism evidence="4 5">
    <name type="scientific">Microbacterium foliorum</name>
    <dbReference type="NCBI Taxonomy" id="104336"/>
    <lineage>
        <taxon>Bacteria</taxon>
        <taxon>Bacillati</taxon>
        <taxon>Actinomycetota</taxon>
        <taxon>Actinomycetes</taxon>
        <taxon>Micrococcales</taxon>
        <taxon>Microbacteriaceae</taxon>
        <taxon>Microbacterium</taxon>
    </lineage>
</organism>
<reference evidence="4 5" key="1">
    <citation type="submission" date="2019-06" db="EMBL/GenBank/DDBJ databases">
        <title>Complete genome of Microbacterium foliorum M2.</title>
        <authorList>
            <person name="Cao G."/>
        </authorList>
    </citation>
    <scope>NUCLEOTIDE SEQUENCE [LARGE SCALE GENOMIC DNA]</scope>
    <source>
        <strain evidence="4 5">M2</strain>
    </source>
</reference>
<evidence type="ECO:0000313" key="4">
    <source>
        <dbReference type="EMBL" id="QDE36071.1"/>
    </source>
</evidence>
<keyword evidence="2 4" id="KW-0067">ATP-binding</keyword>
<dbReference type="PANTHER" id="PTHR43790:SF8">
    <property type="entry name" value="SUGAR ABC TRANSPORTER ATP-BINDING PROTEIN"/>
    <property type="match status" value="1"/>
</dbReference>
<dbReference type="InterPro" id="IPR050107">
    <property type="entry name" value="ABC_carbohydrate_import_ATPase"/>
</dbReference>
<dbReference type="SUPFAM" id="SSF52540">
    <property type="entry name" value="P-loop containing nucleoside triphosphate hydrolases"/>
    <property type="match status" value="1"/>
</dbReference>
<dbReference type="Gene3D" id="3.40.50.300">
    <property type="entry name" value="P-loop containing nucleotide triphosphate hydrolases"/>
    <property type="match status" value="1"/>
</dbReference>
<proteinExistence type="predicted"/>
<protein>
    <submittedName>
        <fullName evidence="4">Sugar ABC transporter ATP-binding protein</fullName>
    </submittedName>
</protein>
<dbReference type="SMART" id="SM00382">
    <property type="entry name" value="AAA"/>
    <property type="match status" value="1"/>
</dbReference>
<dbReference type="OrthoDB" id="7875923at2"/>
<sequence length="273" mass="29022">MRLIMALAADQDLVLHARNISRRYGAVTALADASLALRRGEVMGLVGDNGAGKSTLLKVLSGAVVPDGGTIKVEGKPVDFRRPTDALAVGIETVYQDLALVDTMSAVQNVYLGREELSTNPILKALNVVNDRGMRARSREVLAELGVGIQSVNVSVKGMSGGQRQCLAIARALLWGRSIVILDEPTAALGVRESQQVLDLIGRLREHGVSVILVSHNMQQLHTVADRVTVMRLGRSVAVRDIADVTAQDIVGLITGALPADVPTPEDTETLVS</sequence>
<dbReference type="CDD" id="cd03216">
    <property type="entry name" value="ABC_Carb_Monos_I"/>
    <property type="match status" value="1"/>
</dbReference>
<dbReference type="InterPro" id="IPR017871">
    <property type="entry name" value="ABC_transporter-like_CS"/>
</dbReference>
<dbReference type="InterPro" id="IPR003593">
    <property type="entry name" value="AAA+_ATPase"/>
</dbReference>
<feature type="domain" description="ABC transporter" evidence="3">
    <location>
        <begin position="15"/>
        <end position="258"/>
    </location>
</feature>
<keyword evidence="1" id="KW-0547">Nucleotide-binding</keyword>
<dbReference type="PANTHER" id="PTHR43790">
    <property type="entry name" value="CARBOHYDRATE TRANSPORT ATP-BINDING PROTEIN MG119-RELATED"/>
    <property type="match status" value="1"/>
</dbReference>
<evidence type="ECO:0000259" key="3">
    <source>
        <dbReference type="PROSITE" id="PS50893"/>
    </source>
</evidence>
<dbReference type="PROSITE" id="PS00211">
    <property type="entry name" value="ABC_TRANSPORTER_1"/>
    <property type="match status" value="1"/>
</dbReference>
<dbReference type="PROSITE" id="PS50893">
    <property type="entry name" value="ABC_TRANSPORTER_2"/>
    <property type="match status" value="1"/>
</dbReference>
<accession>A0A4Y5YT33</accession>
<dbReference type="GO" id="GO:0005524">
    <property type="term" value="F:ATP binding"/>
    <property type="evidence" value="ECO:0007669"/>
    <property type="project" value="UniProtKB-KW"/>
</dbReference>
<dbReference type="InterPro" id="IPR003439">
    <property type="entry name" value="ABC_transporter-like_ATP-bd"/>
</dbReference>
<evidence type="ECO:0000313" key="5">
    <source>
        <dbReference type="Proteomes" id="UP000316125"/>
    </source>
</evidence>
<dbReference type="AlphaFoldDB" id="A0A4Y5YT33"/>
<dbReference type="EMBL" id="CP041040">
    <property type="protein sequence ID" value="QDE36071.1"/>
    <property type="molecule type" value="Genomic_DNA"/>
</dbReference>
<dbReference type="InterPro" id="IPR027417">
    <property type="entry name" value="P-loop_NTPase"/>
</dbReference>
<dbReference type="GO" id="GO:0016887">
    <property type="term" value="F:ATP hydrolysis activity"/>
    <property type="evidence" value="ECO:0007669"/>
    <property type="project" value="InterPro"/>
</dbReference>
<dbReference type="Proteomes" id="UP000316125">
    <property type="component" value="Chromosome"/>
</dbReference>
<gene>
    <name evidence="4" type="ORF">FIV50_15540</name>
</gene>